<name>X1PF98_9ZZZZ</name>
<protein>
    <submittedName>
        <fullName evidence="1">Uncharacterized protein</fullName>
    </submittedName>
</protein>
<gene>
    <name evidence="1" type="ORF">S06H3_42317</name>
</gene>
<evidence type="ECO:0000313" key="1">
    <source>
        <dbReference type="EMBL" id="GAI37715.1"/>
    </source>
</evidence>
<organism evidence="1">
    <name type="scientific">marine sediment metagenome</name>
    <dbReference type="NCBI Taxonomy" id="412755"/>
    <lineage>
        <taxon>unclassified sequences</taxon>
        <taxon>metagenomes</taxon>
        <taxon>ecological metagenomes</taxon>
    </lineage>
</organism>
<dbReference type="AlphaFoldDB" id="X1PF98"/>
<dbReference type="EMBL" id="BARV01026154">
    <property type="protein sequence ID" value="GAI37715.1"/>
    <property type="molecule type" value="Genomic_DNA"/>
</dbReference>
<accession>X1PF98</accession>
<proteinExistence type="predicted"/>
<reference evidence="1" key="1">
    <citation type="journal article" date="2014" name="Front. Microbiol.">
        <title>High frequency of phylogenetically diverse reductive dehalogenase-homologous genes in deep subseafloor sedimentary metagenomes.</title>
        <authorList>
            <person name="Kawai M."/>
            <person name="Futagami T."/>
            <person name="Toyoda A."/>
            <person name="Takaki Y."/>
            <person name="Nishi S."/>
            <person name="Hori S."/>
            <person name="Arai W."/>
            <person name="Tsubouchi T."/>
            <person name="Morono Y."/>
            <person name="Uchiyama I."/>
            <person name="Ito T."/>
            <person name="Fujiyama A."/>
            <person name="Inagaki F."/>
            <person name="Takami H."/>
        </authorList>
    </citation>
    <scope>NUCLEOTIDE SEQUENCE</scope>
    <source>
        <strain evidence="1">Expedition CK06-06</strain>
    </source>
</reference>
<sequence>FVAGGSLWSFGAVSPDLPAQISQIADGGYATVGALASPFGTPMVASTETVSEVTSYKLAYFSGYDLTTTWKSVIIPCTFGRMRGYIDEISVLTRALGGLAEDVAGATLTIESDQATVNSTSKSITTIGKIRHTFNGFGLGGITDFRIAISLNGSTTYPCKIRSIQGRGHWVES</sequence>
<feature type="non-terminal residue" evidence="1">
    <location>
        <position position="1"/>
    </location>
</feature>
<comment type="caution">
    <text evidence="1">The sequence shown here is derived from an EMBL/GenBank/DDBJ whole genome shotgun (WGS) entry which is preliminary data.</text>
</comment>